<feature type="active site" description="Proton acceptor" evidence="11 13">
    <location>
        <position position="325"/>
    </location>
</feature>
<keyword evidence="6 11" id="KW-0862">Zinc</keyword>
<feature type="binding site" evidence="11 16">
    <location>
        <position position="261"/>
    </location>
    <ligand>
        <name>Zn(2+)</name>
        <dbReference type="ChEBI" id="CHEBI:29105"/>
    </ligand>
</feature>
<feature type="binding site" evidence="11 16">
    <location>
        <position position="418"/>
    </location>
    <ligand>
        <name>Zn(2+)</name>
        <dbReference type="ChEBI" id="CHEBI:29105"/>
    </ligand>
</feature>
<feature type="binding site" evidence="11 15">
    <location>
        <position position="359"/>
    </location>
    <ligand>
        <name>substrate</name>
    </ligand>
</feature>
<dbReference type="PANTHER" id="PTHR21256">
    <property type="entry name" value="HISTIDINOL DEHYDROGENASE HDH"/>
    <property type="match status" value="1"/>
</dbReference>
<feature type="binding site" evidence="11 15">
    <location>
        <position position="413"/>
    </location>
    <ligand>
        <name>substrate</name>
    </ligand>
</feature>
<feature type="binding site" evidence="11 14">
    <location>
        <position position="211"/>
    </location>
    <ligand>
        <name>NAD(+)</name>
        <dbReference type="ChEBI" id="CHEBI:57540"/>
    </ligand>
</feature>
<dbReference type="SUPFAM" id="SSF53720">
    <property type="entry name" value="ALDH-like"/>
    <property type="match status" value="1"/>
</dbReference>
<dbReference type="KEGG" id="pcm:AY601_0126"/>
<gene>
    <name evidence="11" type="primary">hisD</name>
    <name evidence="18" type="ORF">AY601_0126</name>
</gene>
<evidence type="ECO:0000256" key="14">
    <source>
        <dbReference type="PIRSR" id="PIRSR000099-2"/>
    </source>
</evidence>
<evidence type="ECO:0000256" key="11">
    <source>
        <dbReference type="HAMAP-Rule" id="MF_01024"/>
    </source>
</evidence>
<protein>
    <recommendedName>
        <fullName evidence="3 11">Histidinol dehydrogenase</fullName>
        <shortName evidence="11">HDH</shortName>
        <ecNumber evidence="3 11">1.1.1.23</ecNumber>
    </recommendedName>
</protein>
<feature type="binding site" evidence="11 15">
    <location>
        <position position="418"/>
    </location>
    <ligand>
        <name>substrate</name>
    </ligand>
</feature>
<dbReference type="InterPro" id="IPR001692">
    <property type="entry name" value="Histidinol_DH_CS"/>
</dbReference>
<evidence type="ECO:0000256" key="17">
    <source>
        <dbReference type="RuleBase" id="RU004175"/>
    </source>
</evidence>
<evidence type="ECO:0000256" key="10">
    <source>
        <dbReference type="ARBA" id="ARBA00049489"/>
    </source>
</evidence>
<evidence type="ECO:0000256" key="9">
    <source>
        <dbReference type="ARBA" id="ARBA00023102"/>
    </source>
</evidence>
<evidence type="ECO:0000256" key="13">
    <source>
        <dbReference type="PIRSR" id="PIRSR000099-1"/>
    </source>
</evidence>
<dbReference type="PANTHER" id="PTHR21256:SF2">
    <property type="entry name" value="HISTIDINE BIOSYNTHESIS TRIFUNCTIONAL PROTEIN"/>
    <property type="match status" value="1"/>
</dbReference>
<keyword evidence="5 11" id="KW-0479">Metal-binding</keyword>
<dbReference type="Pfam" id="PF00815">
    <property type="entry name" value="Histidinol_dh"/>
    <property type="match status" value="1"/>
</dbReference>
<dbReference type="UniPathway" id="UPA00031">
    <property type="reaction ID" value="UER00014"/>
</dbReference>
<dbReference type="HAMAP" id="MF_01024">
    <property type="entry name" value="HisD"/>
    <property type="match status" value="1"/>
</dbReference>
<dbReference type="EC" id="1.1.1.23" evidence="3 11"/>
<dbReference type="GO" id="GO:0004399">
    <property type="term" value="F:histidinol dehydrogenase activity"/>
    <property type="evidence" value="ECO:0007669"/>
    <property type="project" value="UniProtKB-UniRule"/>
</dbReference>
<dbReference type="GO" id="GO:0051287">
    <property type="term" value="F:NAD binding"/>
    <property type="evidence" value="ECO:0007669"/>
    <property type="project" value="InterPro"/>
</dbReference>
<feature type="binding site" evidence="11 14">
    <location>
        <position position="188"/>
    </location>
    <ligand>
        <name>NAD(+)</name>
        <dbReference type="ChEBI" id="CHEBI:57540"/>
    </ligand>
</feature>
<reference evidence="18 19" key="1">
    <citation type="submission" date="2016-03" db="EMBL/GenBank/DDBJ databases">
        <title>Complete genome sequence of Pedobacter cryoconitis PAMC 27485.</title>
        <authorList>
            <person name="Lee J."/>
            <person name="Kim O.-S."/>
        </authorList>
    </citation>
    <scope>NUCLEOTIDE SEQUENCE [LARGE SCALE GENOMIC DNA]</scope>
    <source>
        <strain evidence="18 19">PAMC 27485</strain>
    </source>
</reference>
<dbReference type="Gene3D" id="3.40.50.1980">
    <property type="entry name" value="Nitrogenase molybdenum iron protein domain"/>
    <property type="match status" value="2"/>
</dbReference>
<dbReference type="GO" id="GO:0008270">
    <property type="term" value="F:zinc ion binding"/>
    <property type="evidence" value="ECO:0007669"/>
    <property type="project" value="UniProtKB-UniRule"/>
</dbReference>
<dbReference type="PIRSF" id="PIRSF000099">
    <property type="entry name" value="Histidinol_dh"/>
    <property type="match status" value="1"/>
</dbReference>
<dbReference type="InterPro" id="IPR016161">
    <property type="entry name" value="Ald_DH/histidinol_DH"/>
</dbReference>
<feature type="binding site" evidence="11 15">
    <location>
        <position position="258"/>
    </location>
    <ligand>
        <name>substrate</name>
    </ligand>
</feature>
<dbReference type="FunFam" id="1.20.5.1300:FF:000002">
    <property type="entry name" value="Histidinol dehydrogenase, chloroplastic"/>
    <property type="match status" value="1"/>
</dbReference>
<dbReference type="GO" id="GO:0005829">
    <property type="term" value="C:cytosol"/>
    <property type="evidence" value="ECO:0007669"/>
    <property type="project" value="TreeGrafter"/>
</dbReference>
<organism evidence="18 19">
    <name type="scientific">Pedobacter cryoconitis</name>
    <dbReference type="NCBI Taxonomy" id="188932"/>
    <lineage>
        <taxon>Bacteria</taxon>
        <taxon>Pseudomonadati</taxon>
        <taxon>Bacteroidota</taxon>
        <taxon>Sphingobacteriia</taxon>
        <taxon>Sphingobacteriales</taxon>
        <taxon>Sphingobacteriaceae</taxon>
        <taxon>Pedobacter</taxon>
    </lineage>
</organism>
<keyword evidence="4 11" id="KW-0028">Amino-acid biosynthesis</keyword>
<comment type="catalytic activity">
    <reaction evidence="10 11">
        <text>L-histidinol + 2 NAD(+) + H2O = L-histidine + 2 NADH + 3 H(+)</text>
        <dbReference type="Rhea" id="RHEA:20641"/>
        <dbReference type="ChEBI" id="CHEBI:15377"/>
        <dbReference type="ChEBI" id="CHEBI:15378"/>
        <dbReference type="ChEBI" id="CHEBI:57540"/>
        <dbReference type="ChEBI" id="CHEBI:57595"/>
        <dbReference type="ChEBI" id="CHEBI:57699"/>
        <dbReference type="ChEBI" id="CHEBI:57945"/>
        <dbReference type="EC" id="1.1.1.23"/>
    </reaction>
</comment>
<sequence length="432" mass="46206">MKLYKYTDLSEQNIEELCLRQLADDARIAESVKEIIAQVKAEGDQALRSYALQFDKVNLEQLFIEKEEIGKIASTIPADAKSAIDTAYANIKKFHAAQLYPEAKVETMPGVSCWRESRAIERVGLYIPGGTAVLPSTFLMLATPATLAGCQEIVVCSPPQKDGKTNCYLAYCAQLLGIEKIYLAGGAQAIAAMAFGTATVPKVYKIFGPGNRYVTQAKQQVLASGITAIDMPAGPSEVLVFADETANPAFVASDLLAQAEHGTDSQAILVSTSETLITEALSQIEIQLNDLPRKDIAAQAIENSYAVLVADKTQAMAFSNAYAPEHLILATDTFQELIPKIINAGSVFLGNLTPESAGDYASGTNHTLPTSGFAKAYSGVSIDSFIKKITFQQISPEGLKAIGPTVEILAAAEGLQAHKNAITIRLKSSDGY</sequence>
<evidence type="ECO:0000256" key="5">
    <source>
        <dbReference type="ARBA" id="ARBA00022723"/>
    </source>
</evidence>
<dbReference type="GO" id="GO:0000105">
    <property type="term" value="P:L-histidine biosynthetic process"/>
    <property type="evidence" value="ECO:0007669"/>
    <property type="project" value="UniProtKB-UniRule"/>
</dbReference>
<feature type="binding site" evidence="11 14">
    <location>
        <position position="126"/>
    </location>
    <ligand>
        <name>NAD(+)</name>
        <dbReference type="ChEBI" id="CHEBI:57540"/>
    </ligand>
</feature>
<dbReference type="OrthoDB" id="9805269at2"/>
<feature type="active site" description="Proton acceptor" evidence="11 13">
    <location>
        <position position="326"/>
    </location>
</feature>
<proteinExistence type="inferred from homology"/>
<evidence type="ECO:0000256" key="1">
    <source>
        <dbReference type="ARBA" id="ARBA00004940"/>
    </source>
</evidence>
<evidence type="ECO:0000256" key="6">
    <source>
        <dbReference type="ARBA" id="ARBA00022833"/>
    </source>
</evidence>
<dbReference type="Proteomes" id="UP000071561">
    <property type="component" value="Chromosome"/>
</dbReference>
<evidence type="ECO:0000313" key="19">
    <source>
        <dbReference type="Proteomes" id="UP000071561"/>
    </source>
</evidence>
<keyword evidence="19" id="KW-1185">Reference proteome</keyword>
<keyword evidence="8 11" id="KW-0520">NAD</keyword>
<comment type="similarity">
    <text evidence="2 11 12 17">Belongs to the histidinol dehydrogenase family.</text>
</comment>
<feature type="binding site" evidence="11 15">
    <location>
        <position position="326"/>
    </location>
    <ligand>
        <name>substrate</name>
    </ligand>
</feature>
<evidence type="ECO:0000256" key="15">
    <source>
        <dbReference type="PIRSR" id="PIRSR000099-3"/>
    </source>
</evidence>
<dbReference type="Gene3D" id="1.20.5.1300">
    <property type="match status" value="1"/>
</dbReference>
<evidence type="ECO:0000256" key="8">
    <source>
        <dbReference type="ARBA" id="ARBA00023027"/>
    </source>
</evidence>
<evidence type="ECO:0000256" key="7">
    <source>
        <dbReference type="ARBA" id="ARBA00023002"/>
    </source>
</evidence>
<dbReference type="InterPro" id="IPR012131">
    <property type="entry name" value="Hstdl_DH"/>
</dbReference>
<dbReference type="CDD" id="cd06572">
    <property type="entry name" value="Histidinol_dh"/>
    <property type="match status" value="1"/>
</dbReference>
<feature type="binding site" evidence="11 15">
    <location>
        <position position="236"/>
    </location>
    <ligand>
        <name>substrate</name>
    </ligand>
</feature>
<comment type="function">
    <text evidence="11">Catalyzes the sequential NAD-dependent oxidations of L-histidinol to L-histidinaldehyde and then to L-histidine.</text>
</comment>
<dbReference type="AlphaFoldDB" id="A0A127V784"/>
<evidence type="ECO:0000256" key="12">
    <source>
        <dbReference type="PIRNR" id="PIRNR000099"/>
    </source>
</evidence>
<accession>A0A127V784</accession>
<evidence type="ECO:0000256" key="4">
    <source>
        <dbReference type="ARBA" id="ARBA00022605"/>
    </source>
</evidence>
<dbReference type="InterPro" id="IPR022695">
    <property type="entry name" value="Histidinol_DH_monofunct"/>
</dbReference>
<dbReference type="PATRIC" id="fig|188932.3.peg.124"/>
<dbReference type="FunFam" id="3.40.50.1980:FF:000001">
    <property type="entry name" value="Histidinol dehydrogenase"/>
    <property type="match status" value="1"/>
</dbReference>
<feature type="binding site" evidence="11 15">
    <location>
        <position position="261"/>
    </location>
    <ligand>
        <name>substrate</name>
    </ligand>
</feature>
<dbReference type="PROSITE" id="PS00611">
    <property type="entry name" value="HISOL_DEHYDROGENASE"/>
    <property type="match status" value="1"/>
</dbReference>
<evidence type="ECO:0000256" key="3">
    <source>
        <dbReference type="ARBA" id="ARBA00012965"/>
    </source>
</evidence>
<dbReference type="RefSeq" id="WP_068395194.1">
    <property type="nucleotide sequence ID" value="NZ_CP014504.1"/>
</dbReference>
<feature type="binding site" evidence="11 16">
    <location>
        <position position="258"/>
    </location>
    <ligand>
        <name>Zn(2+)</name>
        <dbReference type="ChEBI" id="CHEBI:29105"/>
    </ligand>
</feature>
<dbReference type="NCBIfam" id="TIGR00069">
    <property type="entry name" value="hisD"/>
    <property type="match status" value="1"/>
</dbReference>
<feature type="binding site" evidence="11 16">
    <location>
        <position position="359"/>
    </location>
    <ligand>
        <name>Zn(2+)</name>
        <dbReference type="ChEBI" id="CHEBI:29105"/>
    </ligand>
</feature>
<comment type="pathway">
    <text evidence="1 11">Amino-acid biosynthesis; L-histidine biosynthesis; L-histidine from 5-phospho-alpha-D-ribose 1-diphosphate: step 9/9.</text>
</comment>
<keyword evidence="7 11" id="KW-0560">Oxidoreductase</keyword>
<dbReference type="EMBL" id="CP014504">
    <property type="protein sequence ID" value="AMP97097.1"/>
    <property type="molecule type" value="Genomic_DNA"/>
</dbReference>
<dbReference type="PRINTS" id="PR00083">
    <property type="entry name" value="HOLDHDRGNASE"/>
</dbReference>
<evidence type="ECO:0000256" key="16">
    <source>
        <dbReference type="PIRSR" id="PIRSR000099-4"/>
    </source>
</evidence>
<name>A0A127V784_9SPHI</name>
<comment type="cofactor">
    <cofactor evidence="11 16">
        <name>Zn(2+)</name>
        <dbReference type="ChEBI" id="CHEBI:29105"/>
    </cofactor>
    <text evidence="11 16">Binds 1 zinc ion per subunit.</text>
</comment>
<keyword evidence="9 11" id="KW-0368">Histidine biosynthesis</keyword>
<evidence type="ECO:0000256" key="2">
    <source>
        <dbReference type="ARBA" id="ARBA00010178"/>
    </source>
</evidence>
<evidence type="ECO:0000313" key="18">
    <source>
        <dbReference type="EMBL" id="AMP97097.1"/>
    </source>
</evidence>